<dbReference type="InterPro" id="IPR023214">
    <property type="entry name" value="HAD_sf"/>
</dbReference>
<dbReference type="Pfam" id="PF00122">
    <property type="entry name" value="E1-E2_ATPase"/>
    <property type="match status" value="1"/>
</dbReference>
<dbReference type="EMBL" id="JABBFW010000020">
    <property type="protein sequence ID" value="NML17661.1"/>
    <property type="molecule type" value="Genomic_DNA"/>
</dbReference>
<evidence type="ECO:0000256" key="3">
    <source>
        <dbReference type="ARBA" id="ARBA00008746"/>
    </source>
</evidence>
<keyword evidence="10" id="KW-0547">Nucleotide-binding</keyword>
<dbReference type="RefSeq" id="WP_169162560.1">
    <property type="nucleotide sequence ID" value="NZ_JABBFW010000020.1"/>
</dbReference>
<dbReference type="SFLD" id="SFLDS00003">
    <property type="entry name" value="Haloacid_Dehalogenase"/>
    <property type="match status" value="1"/>
</dbReference>
<sequence>MEAPVVAGIGLSEHQARAGLAEHGPNEIQPAAPRSLARRFVARLANPLLLVLLAASAIAALTGDALSFGIVLAVILASVVLDLVQEQRADRAIESLQQAVALRVRVWRDGQCVERPAPELVPGDLVQLGAGSLVPADGTVLQATDFFVNQALLTGEAVPVEKHAAPGAPAGSAAPAEATLQEARALFMGSSVVSGSALMRVDATGARTEFGRMAQSLRQPEPPTEFERGTRRFGMMLTRATVALVLAVLLLNVLYQRPPLESFLFAVALAVGLTPELLPMIVSVTLARGAMRLARSRVVVRRLSAVQDLGAMDVLCTDKTGTLTEATLRVERAVDAQGLDCEAVFELAWLNSHFESGVKSALDDAILARRTPGAVPWRKLDEVPFDFERRRVSVLLQRGDERLLICKGAPEDVLRLSAAWDDGQAEPALDAAARARIAALFEAHSAQGLRLLAVARRRVDAGTVDVSAADEHDFVFAGFVAFADPPKASTAAALRELHAHGIALKIITGDNELVTRHLCQALGLRVQGVLTGERIAQLDDHGLRAAVTRHNLFCRVTPEQKNRIVLALRARGHVVGYLGDGANDAAPLHSADVGISVDGAVDVARQAADLVLLEHDLGVLQQGVREGRRTVLNVDKYLFMATSSNFGNMVSMAAAALWLPFLPMRPAQILLNNLLYDLSELALPLDRVRESEMLKPRRWDIARIRRFMLWFGPLSSVFDLAAFALLLGVLRATEPVFQSAWFVQSLATQVLVVFVIRTPGTAWRDRPSPWVAAASLGVAALALALPYLPPGRAFGFVPLPASALVMVGTLTAAYLVAAEALKRLFHRSAPRRRRRRAPGPR</sequence>
<evidence type="ECO:0000256" key="15">
    <source>
        <dbReference type="ARBA" id="ARBA00023136"/>
    </source>
</evidence>
<keyword evidence="12" id="KW-0460">Magnesium</keyword>
<dbReference type="SMART" id="SM00831">
    <property type="entry name" value="Cation_ATPase_N"/>
    <property type="match status" value="1"/>
</dbReference>
<feature type="transmembrane region" description="Helical" evidence="18">
    <location>
        <begin position="707"/>
        <end position="730"/>
    </location>
</feature>
<evidence type="ECO:0000256" key="7">
    <source>
        <dbReference type="ARBA" id="ARBA00022519"/>
    </source>
</evidence>
<feature type="domain" description="Cation-transporting P-type ATPase N-terminal" evidence="19">
    <location>
        <begin position="2"/>
        <end position="64"/>
    </location>
</feature>
<dbReference type="InterPro" id="IPR044492">
    <property type="entry name" value="P_typ_ATPase_HD_dom"/>
</dbReference>
<feature type="transmembrane region" description="Helical" evidence="18">
    <location>
        <begin position="736"/>
        <end position="756"/>
    </location>
</feature>
<keyword evidence="13" id="KW-1278">Translocase</keyword>
<dbReference type="InterPro" id="IPR001757">
    <property type="entry name" value="P_typ_ATPase"/>
</dbReference>
<keyword evidence="14 18" id="KW-1133">Transmembrane helix</keyword>
<feature type="transmembrane region" description="Helical" evidence="18">
    <location>
        <begin position="262"/>
        <end position="287"/>
    </location>
</feature>
<dbReference type="InterPro" id="IPR023298">
    <property type="entry name" value="ATPase_P-typ_TM_dom_sf"/>
</dbReference>
<keyword evidence="21" id="KW-1185">Reference proteome</keyword>
<evidence type="ECO:0000256" key="12">
    <source>
        <dbReference type="ARBA" id="ARBA00022842"/>
    </source>
</evidence>
<dbReference type="InterPro" id="IPR004014">
    <property type="entry name" value="ATPase_P-typ_cation-transptr_N"/>
</dbReference>
<evidence type="ECO:0000256" key="16">
    <source>
        <dbReference type="ARBA" id="ARBA00029806"/>
    </source>
</evidence>
<dbReference type="SFLD" id="SFLDG00002">
    <property type="entry name" value="C1.7:_P-type_atpase_like"/>
    <property type="match status" value="1"/>
</dbReference>
<reference evidence="20 21" key="1">
    <citation type="submission" date="2020-04" db="EMBL/GenBank/DDBJ databases">
        <title>Azohydromonas sp. isolated from soil.</title>
        <authorList>
            <person name="Dahal R.H."/>
        </authorList>
    </citation>
    <scope>NUCLEOTIDE SEQUENCE [LARGE SCALE GENOMIC DNA]</scope>
    <source>
        <strain evidence="20 21">G-1-1-14</strain>
    </source>
</reference>
<dbReference type="AlphaFoldDB" id="A0A848FIJ3"/>
<evidence type="ECO:0000256" key="1">
    <source>
        <dbReference type="ARBA" id="ARBA00003954"/>
    </source>
</evidence>
<keyword evidence="15 18" id="KW-0472">Membrane</keyword>
<dbReference type="GO" id="GO:0015444">
    <property type="term" value="F:P-type magnesium transporter activity"/>
    <property type="evidence" value="ECO:0007669"/>
    <property type="project" value="UniProtKB-EC"/>
</dbReference>
<dbReference type="NCBIfam" id="TIGR01524">
    <property type="entry name" value="ATPase-IIIB_Mg"/>
    <property type="match status" value="1"/>
</dbReference>
<evidence type="ECO:0000256" key="18">
    <source>
        <dbReference type="SAM" id="Phobius"/>
    </source>
</evidence>
<evidence type="ECO:0000256" key="9">
    <source>
        <dbReference type="ARBA" id="ARBA00022692"/>
    </source>
</evidence>
<dbReference type="InterPro" id="IPR006415">
    <property type="entry name" value="P-type_ATPase_IIIB"/>
</dbReference>
<evidence type="ECO:0000256" key="14">
    <source>
        <dbReference type="ARBA" id="ARBA00022989"/>
    </source>
</evidence>
<dbReference type="InterPro" id="IPR006068">
    <property type="entry name" value="ATPase_P-typ_cation-transptr_C"/>
</dbReference>
<comment type="subcellular location">
    <subcellularLocation>
        <location evidence="2">Cell inner membrane</location>
        <topology evidence="2">Multi-pass membrane protein</topology>
    </subcellularLocation>
</comment>
<evidence type="ECO:0000256" key="13">
    <source>
        <dbReference type="ARBA" id="ARBA00022967"/>
    </source>
</evidence>
<keyword evidence="6" id="KW-1003">Cell membrane</keyword>
<accession>A0A848FIJ3</accession>
<dbReference type="SFLD" id="SFLDF00027">
    <property type="entry name" value="p-type_atpase"/>
    <property type="match status" value="1"/>
</dbReference>
<evidence type="ECO:0000256" key="4">
    <source>
        <dbReference type="ARBA" id="ARBA00012786"/>
    </source>
</evidence>
<dbReference type="SUPFAM" id="SSF81665">
    <property type="entry name" value="Calcium ATPase, transmembrane domain M"/>
    <property type="match status" value="1"/>
</dbReference>
<dbReference type="Pfam" id="PF00689">
    <property type="entry name" value="Cation_ATPase_C"/>
    <property type="match status" value="1"/>
</dbReference>
<feature type="transmembrane region" description="Helical" evidence="18">
    <location>
        <begin position="768"/>
        <end position="789"/>
    </location>
</feature>
<dbReference type="PROSITE" id="PS00154">
    <property type="entry name" value="ATPASE_E1_E2"/>
    <property type="match status" value="1"/>
</dbReference>
<dbReference type="PRINTS" id="PR01836">
    <property type="entry name" value="MGATPASE"/>
</dbReference>
<keyword evidence="8" id="KW-0597">Phosphoprotein</keyword>
<dbReference type="InterPro" id="IPR036412">
    <property type="entry name" value="HAD-like_sf"/>
</dbReference>
<dbReference type="Pfam" id="PF13246">
    <property type="entry name" value="Cation_ATPase"/>
    <property type="match status" value="1"/>
</dbReference>
<dbReference type="InterPro" id="IPR018303">
    <property type="entry name" value="ATPase_P-typ_P_site"/>
</dbReference>
<evidence type="ECO:0000313" key="21">
    <source>
        <dbReference type="Proteomes" id="UP000574067"/>
    </source>
</evidence>
<gene>
    <name evidence="20" type="primary">mgtA</name>
    <name evidence="20" type="ORF">HHL10_22070</name>
</gene>
<evidence type="ECO:0000256" key="6">
    <source>
        <dbReference type="ARBA" id="ARBA00022475"/>
    </source>
</evidence>
<evidence type="ECO:0000256" key="10">
    <source>
        <dbReference type="ARBA" id="ARBA00022741"/>
    </source>
</evidence>
<dbReference type="Gene3D" id="3.40.1110.10">
    <property type="entry name" value="Calcium-transporting ATPase, cytoplasmic domain N"/>
    <property type="match status" value="1"/>
</dbReference>
<evidence type="ECO:0000259" key="19">
    <source>
        <dbReference type="SMART" id="SM00831"/>
    </source>
</evidence>
<organism evidence="20 21">
    <name type="scientific">Azohydromonas caseinilytica</name>
    <dbReference type="NCBI Taxonomy" id="2728836"/>
    <lineage>
        <taxon>Bacteria</taxon>
        <taxon>Pseudomonadati</taxon>
        <taxon>Pseudomonadota</taxon>
        <taxon>Betaproteobacteria</taxon>
        <taxon>Burkholderiales</taxon>
        <taxon>Sphaerotilaceae</taxon>
        <taxon>Azohydromonas</taxon>
    </lineage>
</organism>
<proteinExistence type="inferred from homology"/>
<evidence type="ECO:0000256" key="5">
    <source>
        <dbReference type="ARBA" id="ARBA00013555"/>
    </source>
</evidence>
<dbReference type="Pfam" id="PF00690">
    <property type="entry name" value="Cation_ATPase_N"/>
    <property type="match status" value="1"/>
</dbReference>
<comment type="catalytic activity">
    <reaction evidence="17">
        <text>Mg(2+)(out) + ATP + H2O = Mg(2+)(in) + ADP + phosphate + H(+)</text>
        <dbReference type="Rhea" id="RHEA:10260"/>
        <dbReference type="ChEBI" id="CHEBI:15377"/>
        <dbReference type="ChEBI" id="CHEBI:15378"/>
        <dbReference type="ChEBI" id="CHEBI:18420"/>
        <dbReference type="ChEBI" id="CHEBI:30616"/>
        <dbReference type="ChEBI" id="CHEBI:43474"/>
        <dbReference type="ChEBI" id="CHEBI:456216"/>
        <dbReference type="EC" id="7.2.2.14"/>
    </reaction>
</comment>
<dbReference type="InterPro" id="IPR059000">
    <property type="entry name" value="ATPase_P-type_domA"/>
</dbReference>
<keyword evidence="7" id="KW-0997">Cell inner membrane</keyword>
<dbReference type="Gene3D" id="3.40.50.1000">
    <property type="entry name" value="HAD superfamily/HAD-like"/>
    <property type="match status" value="1"/>
</dbReference>
<protein>
    <recommendedName>
        <fullName evidence="5">Magnesium-transporting ATPase, P-type 1</fullName>
        <ecNumber evidence="4">7.2.2.14</ecNumber>
    </recommendedName>
    <alternativeName>
        <fullName evidence="16">Mg(2+) transport ATPase, P-type 1</fullName>
    </alternativeName>
</protein>
<dbReference type="EC" id="7.2.2.14" evidence="4"/>
<evidence type="ECO:0000313" key="20">
    <source>
        <dbReference type="EMBL" id="NML17661.1"/>
    </source>
</evidence>
<dbReference type="InterPro" id="IPR023299">
    <property type="entry name" value="ATPase_P-typ_cyto_dom_N"/>
</dbReference>
<evidence type="ECO:0000256" key="2">
    <source>
        <dbReference type="ARBA" id="ARBA00004429"/>
    </source>
</evidence>
<dbReference type="GO" id="GO:0005886">
    <property type="term" value="C:plasma membrane"/>
    <property type="evidence" value="ECO:0007669"/>
    <property type="project" value="UniProtKB-SubCell"/>
</dbReference>
<evidence type="ECO:0000256" key="17">
    <source>
        <dbReference type="ARBA" id="ARBA00047295"/>
    </source>
</evidence>
<evidence type="ECO:0000256" key="11">
    <source>
        <dbReference type="ARBA" id="ARBA00022840"/>
    </source>
</evidence>
<dbReference type="Proteomes" id="UP000574067">
    <property type="component" value="Unassembled WGS sequence"/>
</dbReference>
<feature type="transmembrane region" description="Helical" evidence="18">
    <location>
        <begin position="65"/>
        <end position="84"/>
    </location>
</feature>
<comment type="caution">
    <text evidence="20">The sequence shown here is derived from an EMBL/GenBank/DDBJ whole genome shotgun (WGS) entry which is preliminary data.</text>
</comment>
<dbReference type="PANTHER" id="PTHR42861">
    <property type="entry name" value="CALCIUM-TRANSPORTING ATPASE"/>
    <property type="match status" value="1"/>
</dbReference>
<keyword evidence="11" id="KW-0067">ATP-binding</keyword>
<dbReference type="SUPFAM" id="SSF81653">
    <property type="entry name" value="Calcium ATPase, transduction domain A"/>
    <property type="match status" value="1"/>
</dbReference>
<keyword evidence="9 18" id="KW-0812">Transmembrane</keyword>
<feature type="transmembrane region" description="Helical" evidence="18">
    <location>
        <begin position="40"/>
        <end position="59"/>
    </location>
</feature>
<dbReference type="GO" id="GO:0005524">
    <property type="term" value="F:ATP binding"/>
    <property type="evidence" value="ECO:0007669"/>
    <property type="project" value="UniProtKB-KW"/>
</dbReference>
<dbReference type="NCBIfam" id="TIGR01494">
    <property type="entry name" value="ATPase_P-type"/>
    <property type="match status" value="2"/>
</dbReference>
<comment type="function">
    <text evidence="1">Mediates magnesium influx to the cytosol.</text>
</comment>
<feature type="transmembrane region" description="Helical" evidence="18">
    <location>
        <begin position="236"/>
        <end position="256"/>
    </location>
</feature>
<feature type="transmembrane region" description="Helical" evidence="18">
    <location>
        <begin position="801"/>
        <end position="825"/>
    </location>
</feature>
<dbReference type="Gene3D" id="2.70.150.10">
    <property type="entry name" value="Calcium-transporting ATPase, cytoplasmic transduction domain A"/>
    <property type="match status" value="1"/>
</dbReference>
<evidence type="ECO:0000256" key="8">
    <source>
        <dbReference type="ARBA" id="ARBA00022553"/>
    </source>
</evidence>
<name>A0A848FIJ3_9BURK</name>
<dbReference type="GO" id="GO:0016887">
    <property type="term" value="F:ATP hydrolysis activity"/>
    <property type="evidence" value="ECO:0007669"/>
    <property type="project" value="InterPro"/>
</dbReference>
<dbReference type="SUPFAM" id="SSF56784">
    <property type="entry name" value="HAD-like"/>
    <property type="match status" value="1"/>
</dbReference>
<dbReference type="Gene3D" id="1.20.1110.10">
    <property type="entry name" value="Calcium-transporting ATPase, transmembrane domain"/>
    <property type="match status" value="1"/>
</dbReference>
<dbReference type="InterPro" id="IPR008250">
    <property type="entry name" value="ATPase_P-typ_transduc_dom_A_sf"/>
</dbReference>
<comment type="similarity">
    <text evidence="3">Belongs to the cation transport ATPase (P-type) (TC 3.A.3) family. Type IIIB subfamily.</text>
</comment>